<dbReference type="eggNOG" id="ENOG50330B6">
    <property type="taxonomic scope" value="Bacteria"/>
</dbReference>
<dbReference type="AlphaFoldDB" id="I0WK54"/>
<feature type="compositionally biased region" description="Basic and acidic residues" evidence="1">
    <location>
        <begin position="101"/>
        <end position="111"/>
    </location>
</feature>
<feature type="region of interest" description="Disordered" evidence="1">
    <location>
        <begin position="86"/>
        <end position="131"/>
    </location>
</feature>
<dbReference type="STRING" id="946077.W5A_02065"/>
<evidence type="ECO:0000259" key="2">
    <source>
        <dbReference type="Pfam" id="PF14129"/>
    </source>
</evidence>
<name>I0WK54_9FLAO</name>
<dbReference type="Pfam" id="PF14129">
    <property type="entry name" value="DUF4296"/>
    <property type="match status" value="1"/>
</dbReference>
<evidence type="ECO:0000313" key="4">
    <source>
        <dbReference type="Proteomes" id="UP000005938"/>
    </source>
</evidence>
<dbReference type="EMBL" id="AJJU01000002">
    <property type="protein sequence ID" value="EID76770.1"/>
    <property type="molecule type" value="Genomic_DNA"/>
</dbReference>
<evidence type="ECO:0000256" key="1">
    <source>
        <dbReference type="SAM" id="MobiDB-lite"/>
    </source>
</evidence>
<keyword evidence="4" id="KW-1185">Reference proteome</keyword>
<dbReference type="Proteomes" id="UP000005938">
    <property type="component" value="Unassembled WGS sequence"/>
</dbReference>
<gene>
    <name evidence="3" type="ORF">W5A_02065</name>
</gene>
<sequence>MDKPENLIPRKKMVDIMYDMAVLSATKSVQQDILIENNIFPETYLYEKYQIDSLQLVESKVYYASRPDVYLKIFKEVEGRLNAQKEAMEKEQALQDEESDMDKNNSEKKSDSILSIKELGKGKRDTLITQE</sequence>
<dbReference type="InterPro" id="IPR025381">
    <property type="entry name" value="DUF4296"/>
</dbReference>
<feature type="domain" description="DUF4296" evidence="2">
    <location>
        <begin position="4"/>
        <end position="86"/>
    </location>
</feature>
<organism evidence="3 4">
    <name type="scientific">Imtechella halotolerans K1</name>
    <dbReference type="NCBI Taxonomy" id="946077"/>
    <lineage>
        <taxon>Bacteria</taxon>
        <taxon>Pseudomonadati</taxon>
        <taxon>Bacteroidota</taxon>
        <taxon>Flavobacteriia</taxon>
        <taxon>Flavobacteriales</taxon>
        <taxon>Flavobacteriaceae</taxon>
        <taxon>Imtechella</taxon>
    </lineage>
</organism>
<feature type="compositionally biased region" description="Basic and acidic residues" evidence="1">
    <location>
        <begin position="118"/>
        <end position="131"/>
    </location>
</feature>
<comment type="caution">
    <text evidence="3">The sequence shown here is derived from an EMBL/GenBank/DDBJ whole genome shotgun (WGS) entry which is preliminary data.</text>
</comment>
<evidence type="ECO:0000313" key="3">
    <source>
        <dbReference type="EMBL" id="EID76770.1"/>
    </source>
</evidence>
<protein>
    <recommendedName>
        <fullName evidence="2">DUF4296 domain-containing protein</fullName>
    </recommendedName>
</protein>
<accession>I0WK54</accession>
<reference evidence="3 4" key="1">
    <citation type="journal article" date="2012" name="J. Bacteriol.">
        <title>Genome Sequence of the Halotolerant Bacterium Imtechella halotolerans K1T.</title>
        <authorList>
            <person name="Kumar S."/>
            <person name="Vikram S."/>
            <person name="Subramanian S."/>
            <person name="Raghava G.P."/>
            <person name="Pinnaka A.K."/>
        </authorList>
    </citation>
    <scope>NUCLEOTIDE SEQUENCE [LARGE SCALE GENOMIC DNA]</scope>
    <source>
        <strain evidence="3 4">K1</strain>
    </source>
</reference>
<proteinExistence type="predicted"/>